<organism evidence="2 3">
    <name type="scientific">Branchiostoma belcheri</name>
    <name type="common">Amphioxus</name>
    <dbReference type="NCBI Taxonomy" id="7741"/>
    <lineage>
        <taxon>Eukaryota</taxon>
        <taxon>Metazoa</taxon>
        <taxon>Chordata</taxon>
        <taxon>Cephalochordata</taxon>
        <taxon>Leptocardii</taxon>
        <taxon>Amphioxiformes</taxon>
        <taxon>Branchiostomatidae</taxon>
        <taxon>Branchiostoma</taxon>
    </lineage>
</organism>
<name>A0A6P4XPI2_BRABE</name>
<dbReference type="RefSeq" id="XP_019618605.1">
    <property type="nucleotide sequence ID" value="XM_019763046.1"/>
</dbReference>
<dbReference type="OrthoDB" id="8950604at2759"/>
<evidence type="ECO:0000259" key="1">
    <source>
        <dbReference type="PROSITE" id="PS50041"/>
    </source>
</evidence>
<dbReference type="Pfam" id="PF00059">
    <property type="entry name" value="Lectin_C"/>
    <property type="match status" value="1"/>
</dbReference>
<dbReference type="KEGG" id="bbel:109465664"/>
<dbReference type="PANTHER" id="PTHR22801">
    <property type="entry name" value="LITHOSTATHINE"/>
    <property type="match status" value="1"/>
</dbReference>
<sequence length="170" mass="19101">MSLKTRHFLFLVTCPDGYEKYLEVCYKAFKALKTFSKSAKTCRADGGTLAMPRDAGIHDFLFSLMKPLLPLPLFDFWIGLHDERQEGKWEWIDGTALGTGYNRWKNGQPDNYGGNQDCAFYSYWGSGRSPSSAFCCSRQVTGRPCMGSGPGYSRETWVPTSGCEDDLEVT</sequence>
<proteinExistence type="predicted"/>
<reference evidence="3" key="1">
    <citation type="submission" date="2025-08" db="UniProtKB">
        <authorList>
            <consortium name="RefSeq"/>
        </authorList>
    </citation>
    <scope>IDENTIFICATION</scope>
    <source>
        <tissue evidence="3">Gonad</tissue>
    </source>
</reference>
<protein>
    <submittedName>
        <fullName evidence="3">Perlucin-like protein</fullName>
    </submittedName>
</protein>
<accession>A0A6P4XPI2</accession>
<dbReference type="PANTHER" id="PTHR22801:SF63">
    <property type="entry name" value="C-TYPE LECTIN DOMAIN-CONTAINING PROTEIN"/>
    <property type="match status" value="1"/>
</dbReference>
<dbReference type="InterPro" id="IPR016187">
    <property type="entry name" value="CTDL_fold"/>
</dbReference>
<dbReference type="Gene3D" id="3.10.100.10">
    <property type="entry name" value="Mannose-Binding Protein A, subunit A"/>
    <property type="match status" value="1"/>
</dbReference>
<dbReference type="InterPro" id="IPR001304">
    <property type="entry name" value="C-type_lectin-like"/>
</dbReference>
<dbReference type="PROSITE" id="PS50041">
    <property type="entry name" value="C_TYPE_LECTIN_2"/>
    <property type="match status" value="1"/>
</dbReference>
<dbReference type="SUPFAM" id="SSF56436">
    <property type="entry name" value="C-type lectin-like"/>
    <property type="match status" value="1"/>
</dbReference>
<dbReference type="InterPro" id="IPR016186">
    <property type="entry name" value="C-type_lectin-like/link_sf"/>
</dbReference>
<dbReference type="InterPro" id="IPR050801">
    <property type="entry name" value="Ca-Dep_Lectins_ImmuneDev"/>
</dbReference>
<gene>
    <name evidence="3" type="primary">LOC109465664</name>
</gene>
<dbReference type="AlphaFoldDB" id="A0A6P4XPI2"/>
<evidence type="ECO:0000313" key="3">
    <source>
        <dbReference type="RefSeq" id="XP_019618605.1"/>
    </source>
</evidence>
<evidence type="ECO:0000313" key="2">
    <source>
        <dbReference type="Proteomes" id="UP000515135"/>
    </source>
</evidence>
<dbReference type="SMART" id="SM00034">
    <property type="entry name" value="CLECT"/>
    <property type="match status" value="1"/>
</dbReference>
<dbReference type="Proteomes" id="UP000515135">
    <property type="component" value="Unplaced"/>
</dbReference>
<dbReference type="GeneID" id="109465664"/>
<keyword evidence="2" id="KW-1185">Reference proteome</keyword>
<feature type="domain" description="C-type lectin" evidence="1">
    <location>
        <begin position="21"/>
        <end position="124"/>
    </location>
</feature>